<comment type="caution">
    <text evidence="2">The sequence shown here is derived from an EMBL/GenBank/DDBJ whole genome shotgun (WGS) entry which is preliminary data.</text>
</comment>
<evidence type="ECO:0000313" key="2">
    <source>
        <dbReference type="EMBL" id="MCD1295847.1"/>
    </source>
</evidence>
<gene>
    <name evidence="2" type="ORF">CUJ83_12660</name>
</gene>
<evidence type="ECO:0000259" key="1">
    <source>
        <dbReference type="PROSITE" id="PS51352"/>
    </source>
</evidence>
<dbReference type="InterPro" id="IPR013766">
    <property type="entry name" value="Thioredoxin_domain"/>
</dbReference>
<dbReference type="GO" id="GO:0016209">
    <property type="term" value="F:antioxidant activity"/>
    <property type="evidence" value="ECO:0007669"/>
    <property type="project" value="InterPro"/>
</dbReference>
<dbReference type="Gene3D" id="3.40.30.10">
    <property type="entry name" value="Glutaredoxin"/>
    <property type="match status" value="1"/>
</dbReference>
<protein>
    <submittedName>
        <fullName evidence="2">Peroxiredoxin</fullName>
    </submittedName>
</protein>
<dbReference type="RefSeq" id="WP_230742704.1">
    <property type="nucleotide sequence ID" value="NZ_PGCK01000011.1"/>
</dbReference>
<dbReference type="InterPro" id="IPR036249">
    <property type="entry name" value="Thioredoxin-like_sf"/>
</dbReference>
<proteinExistence type="predicted"/>
<feature type="domain" description="Thioredoxin" evidence="1">
    <location>
        <begin position="9"/>
        <end position="159"/>
    </location>
</feature>
<dbReference type="Pfam" id="PF00578">
    <property type="entry name" value="AhpC-TSA"/>
    <property type="match status" value="1"/>
</dbReference>
<accession>A0AAP2RGJ3</accession>
<dbReference type="Proteomes" id="UP001320159">
    <property type="component" value="Unassembled WGS sequence"/>
</dbReference>
<keyword evidence="3" id="KW-1185">Reference proteome</keyword>
<sequence>MVGISKVKVHEGIIAPMFEATDINGMAFNSRGYTGRGNLVLLFHKGKGSEISLKELEELNRDYNRISYQDGEVVAISMNDERSLKEISDRLGIKFKMISDPRHRIIDEYRVYNADKDELAITVFVIDKTGIIRYKQTLSDTGDVIPATDIANKLRQLDTGV</sequence>
<dbReference type="GO" id="GO:0016491">
    <property type="term" value="F:oxidoreductase activity"/>
    <property type="evidence" value="ECO:0007669"/>
    <property type="project" value="InterPro"/>
</dbReference>
<dbReference type="PROSITE" id="PS51352">
    <property type="entry name" value="THIOREDOXIN_2"/>
    <property type="match status" value="1"/>
</dbReference>
<name>A0AAP2RGJ3_9EURY</name>
<dbReference type="AlphaFoldDB" id="A0AAP2RGJ3"/>
<organism evidence="2 3">
    <name type="scientific">Methanooceanicella nereidis</name>
    <dbReference type="NCBI Taxonomy" id="2052831"/>
    <lineage>
        <taxon>Archaea</taxon>
        <taxon>Methanobacteriati</taxon>
        <taxon>Methanobacteriota</taxon>
        <taxon>Stenosarchaea group</taxon>
        <taxon>Methanomicrobia</taxon>
        <taxon>Methanocellales</taxon>
        <taxon>Methanocellaceae</taxon>
        <taxon>Methanooceanicella</taxon>
    </lineage>
</organism>
<dbReference type="EMBL" id="PGCK01000011">
    <property type="protein sequence ID" value="MCD1295847.1"/>
    <property type="molecule type" value="Genomic_DNA"/>
</dbReference>
<dbReference type="InterPro" id="IPR000866">
    <property type="entry name" value="AhpC/TSA"/>
</dbReference>
<evidence type="ECO:0000313" key="3">
    <source>
        <dbReference type="Proteomes" id="UP001320159"/>
    </source>
</evidence>
<dbReference type="SUPFAM" id="SSF52833">
    <property type="entry name" value="Thioredoxin-like"/>
    <property type="match status" value="1"/>
</dbReference>
<reference evidence="2 3" key="1">
    <citation type="submission" date="2017-11" db="EMBL/GenBank/DDBJ databases">
        <title>Isolation and Characterization of Family Methanocellaceae Species from Potential Methane Hydrate Area Offshore Southwestern Taiwan.</title>
        <authorList>
            <person name="Zhang W.-L."/>
            <person name="Chen W.-C."/>
            <person name="Lai M.-C."/>
            <person name="Chen S.-C."/>
        </authorList>
    </citation>
    <scope>NUCLEOTIDE SEQUENCE [LARGE SCALE GENOMIC DNA]</scope>
    <source>
        <strain evidence="2 3">CWC-04</strain>
    </source>
</reference>